<accession>A0A1X3D156</accession>
<dbReference type="AlphaFoldDB" id="A0A1X3D156"/>
<keyword evidence="2" id="KW-1185">Reference proteome</keyword>
<name>A0A1X3D156_9NEIS</name>
<gene>
    <name evidence="1" type="ORF">BWD09_13125</name>
</gene>
<dbReference type="OrthoDB" id="2168558at2"/>
<reference evidence="2" key="1">
    <citation type="submission" date="2017-01" db="EMBL/GenBank/DDBJ databases">
        <authorList>
            <person name="Wolfgang W.J."/>
            <person name="Cole J."/>
            <person name="Wroblewski D."/>
            <person name="Mcginnis J."/>
            <person name="Musser K.A."/>
        </authorList>
    </citation>
    <scope>NUCLEOTIDE SEQUENCE [LARGE SCALE GENOMIC DNA]</scope>
    <source>
        <strain evidence="2">DSM 19151</strain>
    </source>
</reference>
<evidence type="ECO:0000313" key="2">
    <source>
        <dbReference type="Proteomes" id="UP000193118"/>
    </source>
</evidence>
<dbReference type="RefSeq" id="WP_085367200.1">
    <property type="nucleotide sequence ID" value="NZ_MTBO01000074.1"/>
</dbReference>
<proteinExistence type="predicted"/>
<dbReference type="STRING" id="194197.BWD09_13125"/>
<comment type="caution">
    <text evidence="1">The sequence shown here is derived from an EMBL/GenBank/DDBJ whole genome shotgun (WGS) entry which is preliminary data.</text>
</comment>
<sequence>MCNTIGGFVARQADTGHLAGQSLKQTIDNFALDYKKWDGSDSNFVQALNRGENRYLVFEGRLTEVEDTVDIPRGHRFGGNHEDELPCTLNGFIACRSDEILPEYKILEKKERYPENGSVIWAVEDGVKRKAAVYDEENERFIPYVNK</sequence>
<protein>
    <submittedName>
        <fullName evidence="1">Uncharacterized protein</fullName>
    </submittedName>
</protein>
<dbReference type="Proteomes" id="UP000193118">
    <property type="component" value="Unassembled WGS sequence"/>
</dbReference>
<organism evidence="1 2">
    <name type="scientific">Neisseria dentiae</name>
    <dbReference type="NCBI Taxonomy" id="194197"/>
    <lineage>
        <taxon>Bacteria</taxon>
        <taxon>Pseudomonadati</taxon>
        <taxon>Pseudomonadota</taxon>
        <taxon>Betaproteobacteria</taxon>
        <taxon>Neisseriales</taxon>
        <taxon>Neisseriaceae</taxon>
        <taxon>Neisseria</taxon>
    </lineage>
</organism>
<evidence type="ECO:0000313" key="1">
    <source>
        <dbReference type="EMBL" id="OSI13643.1"/>
    </source>
</evidence>
<dbReference type="EMBL" id="MTBO01000074">
    <property type="protein sequence ID" value="OSI13643.1"/>
    <property type="molecule type" value="Genomic_DNA"/>
</dbReference>